<dbReference type="PANTHER" id="PTHR43130">
    <property type="entry name" value="ARAC-FAMILY TRANSCRIPTIONAL REGULATOR"/>
    <property type="match status" value="1"/>
</dbReference>
<dbReference type="Proteomes" id="UP000030151">
    <property type="component" value="Unassembled WGS sequence"/>
</dbReference>
<gene>
    <name evidence="2" type="ORF">X797_012141</name>
</gene>
<evidence type="ECO:0000313" key="2">
    <source>
        <dbReference type="EMBL" id="EXU94781.1"/>
    </source>
</evidence>
<dbReference type="PANTHER" id="PTHR43130:SF7">
    <property type="entry name" value="DJ-1_PFPI DOMAIN-CONTAINING PROTEIN"/>
    <property type="match status" value="1"/>
</dbReference>
<dbReference type="Pfam" id="PF01965">
    <property type="entry name" value="DJ-1_PfpI"/>
    <property type="match status" value="1"/>
</dbReference>
<dbReference type="HOGENOM" id="CLU_000445_44_8_1"/>
<name>A0A014QQ60_9HYPO</name>
<dbReference type="AlphaFoldDB" id="A0A014QQ60"/>
<dbReference type="InterPro" id="IPR002818">
    <property type="entry name" value="DJ-1/PfpI"/>
</dbReference>
<dbReference type="OrthoDB" id="543156at2759"/>
<dbReference type="InterPro" id="IPR029062">
    <property type="entry name" value="Class_I_gatase-like"/>
</dbReference>
<reference evidence="2 3" key="1">
    <citation type="submission" date="2014-02" db="EMBL/GenBank/DDBJ databases">
        <title>The genome sequence of the entomopathogenic fungus Metarhizium robertsii ARSEF 2575.</title>
        <authorList>
            <person name="Giuliano Garisto Donzelli B."/>
            <person name="Roe B.A."/>
            <person name="Macmil S.L."/>
            <person name="Krasnoff S.B."/>
            <person name="Gibson D.M."/>
        </authorList>
    </citation>
    <scope>NUCLEOTIDE SEQUENCE [LARGE SCALE GENOMIC DNA]</scope>
    <source>
        <strain evidence="2 3">ARSEF 2575</strain>
    </source>
</reference>
<dbReference type="Gene3D" id="3.40.50.880">
    <property type="match status" value="1"/>
</dbReference>
<accession>A0A014QQ60</accession>
<protein>
    <submittedName>
        <fullName evidence="2">DUF4066 domain protein</fullName>
    </submittedName>
</protein>
<organism evidence="2 3">
    <name type="scientific">Metarhizium robertsii</name>
    <dbReference type="NCBI Taxonomy" id="568076"/>
    <lineage>
        <taxon>Eukaryota</taxon>
        <taxon>Fungi</taxon>
        <taxon>Dikarya</taxon>
        <taxon>Ascomycota</taxon>
        <taxon>Pezizomycotina</taxon>
        <taxon>Sordariomycetes</taxon>
        <taxon>Hypocreomycetidae</taxon>
        <taxon>Hypocreales</taxon>
        <taxon>Clavicipitaceae</taxon>
        <taxon>Metarhizium</taxon>
    </lineage>
</organism>
<dbReference type="eggNOG" id="ENOG502SMQ8">
    <property type="taxonomic scope" value="Eukaryota"/>
</dbReference>
<evidence type="ECO:0000313" key="3">
    <source>
        <dbReference type="Proteomes" id="UP000030151"/>
    </source>
</evidence>
<evidence type="ECO:0000259" key="1">
    <source>
        <dbReference type="Pfam" id="PF01965"/>
    </source>
</evidence>
<dbReference type="EMBL" id="JELW01000153">
    <property type="protein sequence ID" value="EXU94781.1"/>
    <property type="molecule type" value="Genomic_DNA"/>
</dbReference>
<sequence>MSQPFNLTNPGRILRVGVVLLKGIVEIIDVAPVDQIHQISDRFVNPLPPSVVPDDLKPYAIKTEYHWVSEAGPGTLVNGTSGIVVSPTDSFETCPPLDIVVVPASASANASEAELDFLRKTYDESAAFITICFGMSAPLQAGILEGKTATAPRFRLDTFREMAPGTNWIDKRWARDGKLWTSGALLNGLHLMSAFIQETWGSSEQGARLVGAMAEMGAWPDGSPEYDEEEGKPFP</sequence>
<dbReference type="InterPro" id="IPR052158">
    <property type="entry name" value="INH-QAR"/>
</dbReference>
<comment type="caution">
    <text evidence="2">The sequence shown here is derived from an EMBL/GenBank/DDBJ whole genome shotgun (WGS) entry which is preliminary data.</text>
</comment>
<dbReference type="SUPFAM" id="SSF52317">
    <property type="entry name" value="Class I glutamine amidotransferase-like"/>
    <property type="match status" value="1"/>
</dbReference>
<proteinExistence type="predicted"/>
<feature type="domain" description="DJ-1/PfpI" evidence="1">
    <location>
        <begin position="69"/>
        <end position="196"/>
    </location>
</feature>